<evidence type="ECO:0000313" key="7">
    <source>
        <dbReference type="EMBL" id="OEU89923.1"/>
    </source>
</evidence>
<feature type="domain" description="Fibronectin type III-like" evidence="6">
    <location>
        <begin position="681"/>
        <end position="750"/>
    </location>
</feature>
<dbReference type="PATRIC" id="fig|933944.5.peg.370"/>
<dbReference type="EMBL" id="LJGT01000038">
    <property type="protein sequence ID" value="OEU89923.1"/>
    <property type="molecule type" value="Genomic_DNA"/>
</dbReference>
<evidence type="ECO:0000313" key="8">
    <source>
        <dbReference type="Proteomes" id="UP000176087"/>
    </source>
</evidence>
<dbReference type="Pfam" id="PF14310">
    <property type="entry name" value="Fn3-like"/>
    <property type="match status" value="1"/>
</dbReference>
<accession>A0A1E7JNU9</accession>
<dbReference type="OrthoDB" id="9803863at2"/>
<protein>
    <recommendedName>
        <fullName evidence="4">Exo-alpha-(1-&gt;6)-L-arabinopyranosidase</fullName>
    </recommendedName>
</protein>
<evidence type="ECO:0000256" key="1">
    <source>
        <dbReference type="ARBA" id="ARBA00005336"/>
    </source>
</evidence>
<dbReference type="InterPro" id="IPR001764">
    <property type="entry name" value="Glyco_hydro_3_N"/>
</dbReference>
<dbReference type="SMART" id="SM01217">
    <property type="entry name" value="Fn3_like"/>
    <property type="match status" value="1"/>
</dbReference>
<feature type="region of interest" description="Disordered" evidence="5">
    <location>
        <begin position="1"/>
        <end position="21"/>
    </location>
</feature>
<keyword evidence="8" id="KW-1185">Reference proteome</keyword>
<sequence length="785" mass="83030">MEQKAHHSGNPDDHGGTAPWRDKRLTADARVADLIARMTLDEKLAQLVGVWVGATHDGRGVAPHQDDLAGESPSWEELIRDGLGQLTRVFGTRPVTPAAGAKALAASQREVMAANRFGIPAVAHEECLAGFTTWGATVFPVPLAWGASFDTALVRRMAQAIGQSMRSVGVQQGLAPVLDVVRDARWGRVEETIGEDPYLVGEIGSAYVSGLESAGIIATLKHFAGYAASRAGRNLAPVSMGTRELADVVLPPFETALREAGARSVMAAYTDTDGVPASADEALLTGVLRDEWGFEGTVVADYFGISFLELLHRTAGSPGEAAAQALTAGVDVELPTARCYGRPLAGQVREHTVDEALVDRALTRVLRQKCELGLLDPDWSPEPPVREPDLDPPGHRALARQLARESVVLLADDGGLLPLGEPGRVAVVGPLADDALGLQGCYSFPAHVGVRHPEWDMGVAVPSVLQGLRESLGADRITYEQGCPVQETDRSGFTRAVTAAQEADVCLAVLGDRAGLFGSGTSGEGCDVPDLSLPGVQSELLEELLESGTPVVLIVVSGRPYALGPAAGRAAAIVQTFFPGEEGAPALADVLTGRADPSGRLPVSVPRLPGGQPATYLSAPLGRAGEVSSQDPTPLYPFGHGLSYARFRYGELTLSSDEVPVDGTVEISCTVTNTGERAGTDVVQLYLTDPVAQVTRPWRQLAGFARLELAPGESRRVTFALHTDRTAFTGRDGRRVVEPGLIEVRIGRSSTDTPLEGSFRIAGTAPRPAGHDRVLRTPVRVTEYR</sequence>
<dbReference type="PRINTS" id="PR00133">
    <property type="entry name" value="GLHYDRLASE3"/>
</dbReference>
<dbReference type="PANTHER" id="PTHR42715:SF10">
    <property type="entry name" value="BETA-GLUCOSIDASE"/>
    <property type="match status" value="1"/>
</dbReference>
<dbReference type="InterPro" id="IPR013783">
    <property type="entry name" value="Ig-like_fold"/>
</dbReference>
<dbReference type="GO" id="GO:0005975">
    <property type="term" value="P:carbohydrate metabolic process"/>
    <property type="evidence" value="ECO:0007669"/>
    <property type="project" value="InterPro"/>
</dbReference>
<dbReference type="SUPFAM" id="SSF52279">
    <property type="entry name" value="Beta-D-glucan exohydrolase, C-terminal domain"/>
    <property type="match status" value="1"/>
</dbReference>
<dbReference type="Pfam" id="PF01915">
    <property type="entry name" value="Glyco_hydro_3_C"/>
    <property type="match status" value="1"/>
</dbReference>
<dbReference type="Pfam" id="PF00933">
    <property type="entry name" value="Glyco_hydro_3"/>
    <property type="match status" value="1"/>
</dbReference>
<evidence type="ECO:0000256" key="5">
    <source>
        <dbReference type="SAM" id="MobiDB-lite"/>
    </source>
</evidence>
<dbReference type="InterPro" id="IPR017853">
    <property type="entry name" value="GH"/>
</dbReference>
<dbReference type="Gene3D" id="3.20.20.300">
    <property type="entry name" value="Glycoside hydrolase, family 3, N-terminal domain"/>
    <property type="match status" value="1"/>
</dbReference>
<dbReference type="InterPro" id="IPR036962">
    <property type="entry name" value="Glyco_hydro_3_N_sf"/>
</dbReference>
<evidence type="ECO:0000259" key="6">
    <source>
        <dbReference type="SMART" id="SM01217"/>
    </source>
</evidence>
<dbReference type="InterPro" id="IPR026891">
    <property type="entry name" value="Fn3-like"/>
</dbReference>
<proteinExistence type="inferred from homology"/>
<dbReference type="FunFam" id="2.60.40.10:FF:000495">
    <property type="entry name" value="Periplasmic beta-glucosidase"/>
    <property type="match status" value="1"/>
</dbReference>
<dbReference type="InterPro" id="IPR002772">
    <property type="entry name" value="Glyco_hydro_3_C"/>
</dbReference>
<reference evidence="7 8" key="1">
    <citation type="journal article" date="2016" name="Front. Microbiol.">
        <title>Comparative Genomics Analysis of Streptomyces Species Reveals Their Adaptation to the Marine Environment and Their Diversity at the Genomic Level.</title>
        <authorList>
            <person name="Tian X."/>
            <person name="Zhang Z."/>
            <person name="Yang T."/>
            <person name="Chen M."/>
            <person name="Li J."/>
            <person name="Chen F."/>
            <person name="Yang J."/>
            <person name="Li W."/>
            <person name="Zhang B."/>
            <person name="Zhang Z."/>
            <person name="Wu J."/>
            <person name="Zhang C."/>
            <person name="Long L."/>
            <person name="Xiao J."/>
        </authorList>
    </citation>
    <scope>NUCLEOTIDE SEQUENCE [LARGE SCALE GENOMIC DNA]</scope>
    <source>
        <strain evidence="7 8">SCSIO 10390</strain>
    </source>
</reference>
<organism evidence="7 8">
    <name type="scientific">Streptomyces abyssalis</name>
    <dbReference type="NCBI Taxonomy" id="933944"/>
    <lineage>
        <taxon>Bacteria</taxon>
        <taxon>Bacillati</taxon>
        <taxon>Actinomycetota</taxon>
        <taxon>Actinomycetes</taxon>
        <taxon>Kitasatosporales</taxon>
        <taxon>Streptomycetaceae</taxon>
        <taxon>Streptomyces</taxon>
    </lineage>
</organism>
<comment type="function">
    <text evidence="3">Catalyzes the hydrolysis of a non-reducing terminal alpha-L-arabinopyranosidic linkage in ginsenoside Rb2 (alpha-L-arabinopyranosyl-(1-&gt;6)-alpha-D-glucopyranosyl) to release alpha-D-glucopyranosyl (Rd). It is not able to hydrolyze alpha-L-arabinofuranosyl-(1-&gt;6)-alpha-D-glucopyranosyl (Rc).</text>
</comment>
<dbReference type="PANTHER" id="PTHR42715">
    <property type="entry name" value="BETA-GLUCOSIDASE"/>
    <property type="match status" value="1"/>
</dbReference>
<dbReference type="Proteomes" id="UP000176087">
    <property type="component" value="Unassembled WGS sequence"/>
</dbReference>
<evidence type="ECO:0000256" key="4">
    <source>
        <dbReference type="ARBA" id="ARBA00074219"/>
    </source>
</evidence>
<comment type="caution">
    <text evidence="7">The sequence shown here is derived from an EMBL/GenBank/DDBJ whole genome shotgun (WGS) entry which is preliminary data.</text>
</comment>
<dbReference type="STRING" id="933944.AN215_09745"/>
<dbReference type="FunFam" id="3.20.20.300:FF:000011">
    <property type="entry name" value="Glycosyl hydrolase"/>
    <property type="match status" value="1"/>
</dbReference>
<dbReference type="Gene3D" id="3.40.50.1700">
    <property type="entry name" value="Glycoside hydrolase family 3 C-terminal domain"/>
    <property type="match status" value="1"/>
</dbReference>
<dbReference type="AlphaFoldDB" id="A0A1E7JNU9"/>
<dbReference type="SUPFAM" id="SSF51445">
    <property type="entry name" value="(Trans)glycosidases"/>
    <property type="match status" value="1"/>
</dbReference>
<evidence type="ECO:0000256" key="2">
    <source>
        <dbReference type="ARBA" id="ARBA00022801"/>
    </source>
</evidence>
<name>A0A1E7JNU9_9ACTN</name>
<evidence type="ECO:0000256" key="3">
    <source>
        <dbReference type="ARBA" id="ARBA00058905"/>
    </source>
</evidence>
<dbReference type="InterPro" id="IPR050288">
    <property type="entry name" value="Cellulose_deg_GH3"/>
</dbReference>
<dbReference type="RefSeq" id="WP_070013002.1">
    <property type="nucleotide sequence ID" value="NZ_LJGS01000044.1"/>
</dbReference>
<comment type="similarity">
    <text evidence="1">Belongs to the glycosyl hydrolase 3 family.</text>
</comment>
<keyword evidence="2" id="KW-0378">Hydrolase</keyword>
<dbReference type="InterPro" id="IPR036881">
    <property type="entry name" value="Glyco_hydro_3_C_sf"/>
</dbReference>
<dbReference type="GO" id="GO:0008422">
    <property type="term" value="F:beta-glucosidase activity"/>
    <property type="evidence" value="ECO:0007669"/>
    <property type="project" value="UniProtKB-ARBA"/>
</dbReference>
<dbReference type="Gene3D" id="2.60.40.10">
    <property type="entry name" value="Immunoglobulins"/>
    <property type="match status" value="1"/>
</dbReference>
<gene>
    <name evidence="7" type="ORF">AN215_09745</name>
</gene>